<organism evidence="4 5">
    <name type="scientific">Pannonibacter tanglangensis</name>
    <dbReference type="NCBI Taxonomy" id="2750084"/>
    <lineage>
        <taxon>Bacteria</taxon>
        <taxon>Pseudomonadati</taxon>
        <taxon>Pseudomonadota</taxon>
        <taxon>Alphaproteobacteria</taxon>
        <taxon>Hyphomicrobiales</taxon>
        <taxon>Stappiaceae</taxon>
        <taxon>Pannonibacter</taxon>
    </lineage>
</organism>
<comment type="similarity">
    <text evidence="1 2">Belongs to the UPF0102 family.</text>
</comment>
<evidence type="ECO:0000256" key="1">
    <source>
        <dbReference type="ARBA" id="ARBA00006738"/>
    </source>
</evidence>
<protein>
    <recommendedName>
        <fullName evidence="2">UPF0102 protein GWI72_17545</fullName>
    </recommendedName>
</protein>
<keyword evidence="3" id="KW-0812">Transmembrane</keyword>
<dbReference type="AlphaFoldDB" id="A0A7X5JB54"/>
<comment type="caution">
    <text evidence="4">The sequence shown here is derived from an EMBL/GenBank/DDBJ whole genome shotgun (WGS) entry which is preliminary data.</text>
</comment>
<feature type="transmembrane region" description="Helical" evidence="3">
    <location>
        <begin position="21"/>
        <end position="38"/>
    </location>
</feature>
<gene>
    <name evidence="4" type="ORF">GWI72_17545</name>
</gene>
<keyword evidence="3" id="KW-0472">Membrane</keyword>
<keyword evidence="5" id="KW-1185">Reference proteome</keyword>
<dbReference type="InterPro" id="IPR011856">
    <property type="entry name" value="tRNA_endonuc-like_dom_sf"/>
</dbReference>
<evidence type="ECO:0000256" key="3">
    <source>
        <dbReference type="SAM" id="Phobius"/>
    </source>
</evidence>
<accession>A0A7X5JB54</accession>
<dbReference type="Pfam" id="PF02021">
    <property type="entry name" value="UPF0102"/>
    <property type="match status" value="1"/>
</dbReference>
<evidence type="ECO:0000313" key="5">
    <source>
        <dbReference type="Proteomes" id="UP000586722"/>
    </source>
</evidence>
<evidence type="ECO:0000313" key="4">
    <source>
        <dbReference type="EMBL" id="NBN80085.1"/>
    </source>
</evidence>
<dbReference type="GO" id="GO:0003676">
    <property type="term" value="F:nucleic acid binding"/>
    <property type="evidence" value="ECO:0007669"/>
    <property type="project" value="InterPro"/>
</dbReference>
<sequence>MPPTRGQRRDQRRDRRRAYRLGLGAESLAALLLRLKGWRILARRFRSGAGEVDLIARRGEVLAFIEVKARGTRSAALEAVTATARGRIIRAARIFLVQNPDQADTVQRFDLVLVLPWRWPEHVVDAFQATHDL</sequence>
<dbReference type="PANTHER" id="PTHR34039">
    <property type="entry name" value="UPF0102 PROTEIN YRAN"/>
    <property type="match status" value="1"/>
</dbReference>
<reference evidence="5" key="1">
    <citation type="submission" date="2020-01" db="EMBL/GenBank/DDBJ databases">
        <authorList>
            <person name="Fang Y."/>
            <person name="Sun R."/>
            <person name="Nie L."/>
            <person name="He J."/>
            <person name="Hao L."/>
            <person name="Wang L."/>
            <person name="Su S."/>
            <person name="Lv E."/>
            <person name="Zhang Z."/>
            <person name="Xie R."/>
            <person name="Liu H."/>
        </authorList>
    </citation>
    <scope>NUCLEOTIDE SEQUENCE [LARGE SCALE GENOMIC DNA]</scope>
    <source>
        <strain evidence="5">XCT-53</strain>
    </source>
</reference>
<proteinExistence type="inferred from homology"/>
<keyword evidence="3" id="KW-1133">Transmembrane helix</keyword>
<dbReference type="Proteomes" id="UP000586722">
    <property type="component" value="Unassembled WGS sequence"/>
</dbReference>
<evidence type="ECO:0000256" key="2">
    <source>
        <dbReference type="HAMAP-Rule" id="MF_00048"/>
    </source>
</evidence>
<dbReference type="NCBIfam" id="NF009151">
    <property type="entry name" value="PRK12497.1-5"/>
    <property type="match status" value="1"/>
</dbReference>
<dbReference type="InterPro" id="IPR003509">
    <property type="entry name" value="UPF0102_YraN-like"/>
</dbReference>
<dbReference type="SUPFAM" id="SSF52980">
    <property type="entry name" value="Restriction endonuclease-like"/>
    <property type="match status" value="1"/>
</dbReference>
<dbReference type="PANTHER" id="PTHR34039:SF1">
    <property type="entry name" value="UPF0102 PROTEIN YRAN"/>
    <property type="match status" value="1"/>
</dbReference>
<dbReference type="Gene3D" id="3.40.1350.10">
    <property type="match status" value="1"/>
</dbReference>
<dbReference type="InterPro" id="IPR011335">
    <property type="entry name" value="Restrct_endonuc-II-like"/>
</dbReference>
<name>A0A7X5JB54_9HYPH</name>
<dbReference type="HAMAP" id="MF_00048">
    <property type="entry name" value="UPF0102"/>
    <property type="match status" value="1"/>
</dbReference>
<dbReference type="EMBL" id="JAABLQ010000003">
    <property type="protein sequence ID" value="NBN80085.1"/>
    <property type="molecule type" value="Genomic_DNA"/>
</dbReference>